<feature type="compositionally biased region" description="Basic and acidic residues" evidence="1">
    <location>
        <begin position="206"/>
        <end position="223"/>
    </location>
</feature>
<feature type="transmembrane region" description="Helical" evidence="2">
    <location>
        <begin position="301"/>
        <end position="321"/>
    </location>
</feature>
<dbReference type="Proteomes" id="UP001211421">
    <property type="component" value="Unassembled WGS sequence"/>
</dbReference>
<dbReference type="RefSeq" id="WP_195552305.1">
    <property type="nucleotide sequence ID" value="NZ_JADMNX010000017.1"/>
</dbReference>
<feature type="region of interest" description="Disordered" evidence="1">
    <location>
        <begin position="34"/>
        <end position="58"/>
    </location>
</feature>
<feature type="region of interest" description="Disordered" evidence="1">
    <location>
        <begin position="206"/>
        <end position="284"/>
    </location>
</feature>
<feature type="region of interest" description="Disordered" evidence="1">
    <location>
        <begin position="105"/>
        <end position="133"/>
    </location>
</feature>
<accession>A0AAW6E818</accession>
<feature type="compositionally biased region" description="Low complexity" evidence="1">
    <location>
        <begin position="420"/>
        <end position="436"/>
    </location>
</feature>
<protein>
    <submittedName>
        <fullName evidence="3">DHHW family protein</fullName>
    </submittedName>
</protein>
<dbReference type="InterPro" id="IPR025945">
    <property type="entry name" value="DHHW"/>
</dbReference>
<evidence type="ECO:0000313" key="3">
    <source>
        <dbReference type="EMBL" id="MDB8743325.1"/>
    </source>
</evidence>
<dbReference type="EMBL" id="JAQMLS010000017">
    <property type="protein sequence ID" value="MDB8743325.1"/>
    <property type="molecule type" value="Genomic_DNA"/>
</dbReference>
<keyword evidence="2" id="KW-0812">Transmembrane</keyword>
<feature type="compositionally biased region" description="Basic and acidic residues" evidence="1">
    <location>
        <begin position="234"/>
        <end position="284"/>
    </location>
</feature>
<feature type="compositionally biased region" description="Basic and acidic residues" evidence="1">
    <location>
        <begin position="124"/>
        <end position="133"/>
    </location>
</feature>
<organism evidence="3 4">
    <name type="scientific">Ruminococcus bicirculans</name>
    <name type="common">ex Wegman et al. 2014</name>
    <dbReference type="NCBI Taxonomy" id="1160721"/>
    <lineage>
        <taxon>Bacteria</taxon>
        <taxon>Bacillati</taxon>
        <taxon>Bacillota</taxon>
        <taxon>Clostridia</taxon>
        <taxon>Eubacteriales</taxon>
        <taxon>Oscillospiraceae</taxon>
        <taxon>Ruminococcus</taxon>
    </lineage>
</organism>
<feature type="region of interest" description="Disordered" evidence="1">
    <location>
        <begin position="420"/>
        <end position="442"/>
    </location>
</feature>
<evidence type="ECO:0000256" key="1">
    <source>
        <dbReference type="SAM" id="MobiDB-lite"/>
    </source>
</evidence>
<name>A0AAW6E818_9FIRM</name>
<evidence type="ECO:0000313" key="4">
    <source>
        <dbReference type="Proteomes" id="UP001211421"/>
    </source>
</evidence>
<sequence>MANNKDFEKDFKLPDTKALSEAYTEYLDSVTFGGKPIGEEKKKPEAVSMAKVDETEKSSTVHDEIVEKIVRKNKALSHSIWTDEPVLKPKKSVWLNTDDDNEEALKKVEKKAEKVENSQSVQKAQEKNAEEKVSDNEVIIPFSKEKNHINGTKKEISVAVSADGTVKKLPNKKNFVLKIPDSYYREYDAAAQNKGPVIAGKRVEIIDKRSPEKKPENAHKPSRVETTINVRVPVQKEEKPVRKAEKKAEPKSEPKPDPVEKEESDAKAEEAYRKGIEKAKKRREEREKAKKNNIHELEFNVINSVVCLLIVFGVFAALLVMKRESGFIQSENRNLATFPKFSLSSYFDGDFTSGITEYFTDTVPNREKLKSFCSDFTNMLGIKLNDTVITGDFKTVEKEELDQDKIAKTTTVTAFTGSRTTTTADTKTTDTSTTTKKSTESEKVVDVPDNLDDGQWEGDVIVSGKGENVRAMGAYYGTFENGDKYANTINKWKADLGDSVNVYNMSIPTSAAYYMPNNLKDAVSDQKDNIDNIAAGLNGIINTDVYDSLAEHTKEYIYSRTDHHWQPLGAYYAAQVFADQSGIDFPDLDTYDKWEIDGFVGTMYAYSNYNSELKKYPDKFIYYKPDNNDDLTVKYYDTEFKNPVESTLFFDYAEGVNCYSAILNVDQEIAEIDTGVDNGRVLVVFKDSFGNALIPFFTHGFSKIYVCDFRYFDINAIDFCKEVGCTDLLFAISLTSCSTPSKVDCLNNIRIQ</sequence>
<keyword evidence="2" id="KW-1133">Transmembrane helix</keyword>
<dbReference type="Pfam" id="PF14286">
    <property type="entry name" value="DHHW"/>
    <property type="match status" value="1"/>
</dbReference>
<keyword evidence="2" id="KW-0472">Membrane</keyword>
<dbReference type="AlphaFoldDB" id="A0AAW6E818"/>
<feature type="compositionally biased region" description="Basic and acidic residues" evidence="1">
    <location>
        <begin position="105"/>
        <end position="116"/>
    </location>
</feature>
<feature type="compositionally biased region" description="Basic and acidic residues" evidence="1">
    <location>
        <begin position="37"/>
        <end position="58"/>
    </location>
</feature>
<proteinExistence type="predicted"/>
<comment type="caution">
    <text evidence="3">The sequence shown here is derived from an EMBL/GenBank/DDBJ whole genome shotgun (WGS) entry which is preliminary data.</text>
</comment>
<reference evidence="3" key="1">
    <citation type="submission" date="2023-01" db="EMBL/GenBank/DDBJ databases">
        <title>Human gut microbiome strain richness.</title>
        <authorList>
            <person name="Chen-Liaw A."/>
        </authorList>
    </citation>
    <scope>NUCLEOTIDE SEQUENCE</scope>
    <source>
        <strain evidence="3">D59st1_B8_D59t2_181005</strain>
    </source>
</reference>
<gene>
    <name evidence="3" type="ORF">PNV70_14780</name>
</gene>
<evidence type="ECO:0000256" key="2">
    <source>
        <dbReference type="SAM" id="Phobius"/>
    </source>
</evidence>